<dbReference type="Proteomes" id="UP000077628">
    <property type="component" value="Unassembled WGS sequence"/>
</dbReference>
<dbReference type="AlphaFoldDB" id="A0A177NJH0"/>
<dbReference type="EMBL" id="LUUK01000172">
    <property type="protein sequence ID" value="OAI18137.1"/>
    <property type="molecule type" value="Genomic_DNA"/>
</dbReference>
<keyword evidence="2" id="KW-1185">Reference proteome</keyword>
<evidence type="ECO:0000313" key="2">
    <source>
        <dbReference type="Proteomes" id="UP000077628"/>
    </source>
</evidence>
<sequence>MAGAGSGRHRRASGCSARRWWRAFPARVWLVLGLALSGPAGAGGYALPADADAVILRFDLAGGMQSRPADSPLLTLTAGGRLTGSAAWFGDGADRSRQLAPAEVQALLTYLLADQRLPDLAAASIAERIRALRAADGRLFNIADAPTTRIELALPEHRHSVEFYAVDAGASQFPEIAELQRLRAIQNRLREVLDSLR</sequence>
<gene>
    <name evidence="1" type="ORF">A1355_06110</name>
</gene>
<proteinExistence type="predicted"/>
<name>A0A177NJH0_9GAMM</name>
<reference evidence="2" key="1">
    <citation type="submission" date="2016-03" db="EMBL/GenBank/DDBJ databases">
        <authorList>
            <person name="Heylen K."/>
            <person name="De Vos P."/>
            <person name="Vekeman B."/>
        </authorList>
    </citation>
    <scope>NUCLEOTIDE SEQUENCE [LARGE SCALE GENOMIC DNA]</scope>
    <source>
        <strain evidence="2">R-45383</strain>
    </source>
</reference>
<accession>A0A177NJH0</accession>
<evidence type="ECO:0000313" key="1">
    <source>
        <dbReference type="EMBL" id="OAI18137.1"/>
    </source>
</evidence>
<organism evidence="1 2">
    <name type="scientific">Methylomonas koyamae</name>
    <dbReference type="NCBI Taxonomy" id="702114"/>
    <lineage>
        <taxon>Bacteria</taxon>
        <taxon>Pseudomonadati</taxon>
        <taxon>Pseudomonadota</taxon>
        <taxon>Gammaproteobacteria</taxon>
        <taxon>Methylococcales</taxon>
        <taxon>Methylococcaceae</taxon>
        <taxon>Methylomonas</taxon>
    </lineage>
</organism>
<protein>
    <submittedName>
        <fullName evidence="1">Uncharacterized protein</fullName>
    </submittedName>
</protein>
<comment type="caution">
    <text evidence="1">The sequence shown here is derived from an EMBL/GenBank/DDBJ whole genome shotgun (WGS) entry which is preliminary data.</text>
</comment>
<dbReference type="STRING" id="702114.A1355_06110"/>
<dbReference type="RefSeq" id="WP_064028789.1">
    <property type="nucleotide sequence ID" value="NZ_LUUK01000172.1"/>
</dbReference>